<organism evidence="9 10">
    <name type="scientific">Thermohalobaculum xanthum</name>
    <dbReference type="NCBI Taxonomy" id="2753746"/>
    <lineage>
        <taxon>Bacteria</taxon>
        <taxon>Pseudomonadati</taxon>
        <taxon>Pseudomonadota</taxon>
        <taxon>Alphaproteobacteria</taxon>
        <taxon>Rhodobacterales</taxon>
        <taxon>Paracoccaceae</taxon>
        <taxon>Thermohalobaculum</taxon>
    </lineage>
</organism>
<dbReference type="InterPro" id="IPR017896">
    <property type="entry name" value="4Fe4S_Fe-S-bd"/>
</dbReference>
<reference evidence="9" key="1">
    <citation type="submission" date="2020-12" db="EMBL/GenBank/DDBJ databases">
        <title>Bacterial taxonomy.</title>
        <authorList>
            <person name="Pan X."/>
        </authorList>
    </citation>
    <scope>NUCLEOTIDE SEQUENCE</scope>
    <source>
        <strain evidence="9">M0105</strain>
    </source>
</reference>
<dbReference type="GO" id="GO:0046872">
    <property type="term" value="F:metal ion binding"/>
    <property type="evidence" value="ECO:0007669"/>
    <property type="project" value="UniProtKB-KW"/>
</dbReference>
<evidence type="ECO:0000259" key="7">
    <source>
        <dbReference type="PROSITE" id="PS51007"/>
    </source>
</evidence>
<dbReference type="Pfam" id="PF00037">
    <property type="entry name" value="Fer4"/>
    <property type="match status" value="2"/>
</dbReference>
<keyword evidence="3 5" id="KW-0408">Iron</keyword>
<evidence type="ECO:0000256" key="4">
    <source>
        <dbReference type="ARBA" id="ARBA00023014"/>
    </source>
</evidence>
<sequence length="670" mass="70848">MAGTKPRILLCDCTGTFKPDADAIASACDVATSRIHSHLCGPEAESAVAALSSGDDVIVACGQMAGFFSEIADELGAPDRLSCIDIRDRAGWSDERSGPKQAALIAGERLARPPVPLMDVSSDGLCLVYGSADVALPAARRLAETLTVTVMLTEPEDVLEAGTDVDVVTGRIRNLSGALGQFTLTADRFAELSAAGRGALTFEAPKDGARSECDVFVDLSGGQPLVPAHHKRDGYLRADPGDPLAVERAIFEASHLQGSFERELFIRFDDSLCAHSRARKIGCTRCLDVCPTGAIAPGEETVVIDPMVCAGCGACHAVCPSGAASTDDPPVQFLFRKMRVMAEAYTAAGGASPRLLIHDAEHGAEMIRLAARFGRGLPGDVIPLETTSLTAIGHAEQLVALAMGYAEVIVLAGPKTERSVIEAQMALADAIAEGAGVDAGRLRVIDPSDPDQMSDLLYGDRPTALAVEPILAAGGRRESVRLAAKALAGGQLPDAPVPLPKGAPYGAVLVNQDACTLCLSCAGLCPTGALLDNEDRPELSFREEACIQCGLCANVCPEDAIRLEPRLDLSDAVLAPRVLKEEEPFACIECGKLFGVKSTIEKIVDKLQGKHWMFTNSDNTRLIQMCDDCRVKAQYHSEHSPMRLGERPKVRTTDDYLAEAAATKPNGEKQ</sequence>
<evidence type="ECO:0000256" key="3">
    <source>
        <dbReference type="ARBA" id="ARBA00023004"/>
    </source>
</evidence>
<keyword evidence="2 5" id="KW-0479">Metal-binding</keyword>
<keyword evidence="4" id="KW-0411">Iron-sulfur</keyword>
<name>A0A8J7SC21_9RHOB</name>
<dbReference type="PROSITE" id="PS00198">
    <property type="entry name" value="4FE4S_FER_1"/>
    <property type="match status" value="2"/>
</dbReference>
<keyword evidence="1" id="KW-0004">4Fe-4S</keyword>
<dbReference type="PANTHER" id="PTHR43687">
    <property type="entry name" value="ADENYLYLSULFATE REDUCTASE, BETA SUBUNIT"/>
    <property type="match status" value="1"/>
</dbReference>
<accession>A0A8J7SC21</accession>
<dbReference type="EMBL" id="JAEHHL010000001">
    <property type="protein sequence ID" value="MBK0397647.1"/>
    <property type="molecule type" value="Genomic_DNA"/>
</dbReference>
<dbReference type="Proteomes" id="UP000655420">
    <property type="component" value="Unassembled WGS sequence"/>
</dbReference>
<protein>
    <submittedName>
        <fullName evidence="9">4Fe-4S binding protein</fullName>
    </submittedName>
</protein>
<evidence type="ECO:0000313" key="10">
    <source>
        <dbReference type="Proteomes" id="UP000655420"/>
    </source>
</evidence>
<dbReference type="InterPro" id="IPR050572">
    <property type="entry name" value="Fe-S_Ferredoxin"/>
</dbReference>
<dbReference type="PROSITE" id="PS51007">
    <property type="entry name" value="CYTC"/>
    <property type="match status" value="1"/>
</dbReference>
<evidence type="ECO:0000313" key="9">
    <source>
        <dbReference type="EMBL" id="MBK0397647.1"/>
    </source>
</evidence>
<dbReference type="PANTHER" id="PTHR43687:SF4">
    <property type="entry name" value="BLR5484 PROTEIN"/>
    <property type="match status" value="1"/>
</dbReference>
<dbReference type="RefSeq" id="WP_200605625.1">
    <property type="nucleotide sequence ID" value="NZ_JAEHHL010000001.1"/>
</dbReference>
<dbReference type="InterPro" id="IPR009056">
    <property type="entry name" value="Cyt_c-like_dom"/>
</dbReference>
<dbReference type="SUPFAM" id="SSF54862">
    <property type="entry name" value="4Fe-4S ferredoxins"/>
    <property type="match status" value="1"/>
</dbReference>
<feature type="domain" description="4Fe-4S ferredoxin-type" evidence="8">
    <location>
        <begin position="300"/>
        <end position="329"/>
    </location>
</feature>
<keyword evidence="5" id="KW-0349">Heme</keyword>
<feature type="domain" description="4Fe-4S ferredoxin-type" evidence="8">
    <location>
        <begin position="506"/>
        <end position="536"/>
    </location>
</feature>
<evidence type="ECO:0000256" key="5">
    <source>
        <dbReference type="PROSITE-ProRule" id="PRU00433"/>
    </source>
</evidence>
<evidence type="ECO:0000256" key="1">
    <source>
        <dbReference type="ARBA" id="ARBA00022485"/>
    </source>
</evidence>
<dbReference type="InterPro" id="IPR017900">
    <property type="entry name" value="4Fe4S_Fe_S_CS"/>
</dbReference>
<keyword evidence="10" id="KW-1185">Reference proteome</keyword>
<feature type="region of interest" description="Disordered" evidence="6">
    <location>
        <begin position="639"/>
        <end position="670"/>
    </location>
</feature>
<dbReference type="GO" id="GO:0051539">
    <property type="term" value="F:4 iron, 4 sulfur cluster binding"/>
    <property type="evidence" value="ECO:0007669"/>
    <property type="project" value="UniProtKB-KW"/>
</dbReference>
<feature type="domain" description="Cytochrome c" evidence="7">
    <location>
        <begin position="293"/>
        <end position="461"/>
    </location>
</feature>
<evidence type="ECO:0000256" key="6">
    <source>
        <dbReference type="SAM" id="MobiDB-lite"/>
    </source>
</evidence>
<dbReference type="AlphaFoldDB" id="A0A8J7SC21"/>
<feature type="compositionally biased region" description="Basic and acidic residues" evidence="6">
    <location>
        <begin position="639"/>
        <end position="654"/>
    </location>
</feature>
<dbReference type="Pfam" id="PF12838">
    <property type="entry name" value="Fer4_7"/>
    <property type="match status" value="1"/>
</dbReference>
<feature type="domain" description="4Fe-4S ferredoxin-type" evidence="8">
    <location>
        <begin position="537"/>
        <end position="566"/>
    </location>
</feature>
<dbReference type="GO" id="GO:0009055">
    <property type="term" value="F:electron transfer activity"/>
    <property type="evidence" value="ECO:0007669"/>
    <property type="project" value="InterPro"/>
</dbReference>
<gene>
    <name evidence="9" type="ORF">H0I76_00455</name>
</gene>
<proteinExistence type="predicted"/>
<dbReference type="GO" id="GO:0020037">
    <property type="term" value="F:heme binding"/>
    <property type="evidence" value="ECO:0007669"/>
    <property type="project" value="InterPro"/>
</dbReference>
<evidence type="ECO:0000259" key="8">
    <source>
        <dbReference type="PROSITE" id="PS51379"/>
    </source>
</evidence>
<evidence type="ECO:0000256" key="2">
    <source>
        <dbReference type="ARBA" id="ARBA00022723"/>
    </source>
</evidence>
<dbReference type="PROSITE" id="PS51379">
    <property type="entry name" value="4FE4S_FER_2"/>
    <property type="match status" value="3"/>
</dbReference>
<dbReference type="Gene3D" id="3.30.70.20">
    <property type="match status" value="2"/>
</dbReference>
<comment type="caution">
    <text evidence="9">The sequence shown here is derived from an EMBL/GenBank/DDBJ whole genome shotgun (WGS) entry which is preliminary data.</text>
</comment>